<keyword evidence="4" id="KW-0732">Signal</keyword>
<evidence type="ECO:0000256" key="2">
    <source>
        <dbReference type="ARBA" id="ARBA00023026"/>
    </source>
</evidence>
<dbReference type="Gene3D" id="3.10.350.10">
    <property type="entry name" value="LysM domain"/>
    <property type="match status" value="1"/>
</dbReference>
<dbReference type="InterPro" id="IPR036861">
    <property type="entry name" value="Endochitinase-like_sf"/>
</dbReference>
<dbReference type="InterPro" id="IPR053214">
    <property type="entry name" value="LysM12-like"/>
</dbReference>
<dbReference type="SMART" id="SM00257">
    <property type="entry name" value="LysM"/>
    <property type="match status" value="1"/>
</dbReference>
<dbReference type="PANTHER" id="PTHR47700:SF2">
    <property type="entry name" value="CHITINASE"/>
    <property type="match status" value="1"/>
</dbReference>
<feature type="compositionally biased region" description="Basic and acidic residues" evidence="3">
    <location>
        <begin position="206"/>
        <end position="215"/>
    </location>
</feature>
<protein>
    <recommendedName>
        <fullName evidence="5">LysM domain-containing protein</fullName>
    </recommendedName>
</protein>
<dbReference type="InterPro" id="IPR001002">
    <property type="entry name" value="Chitin-bd_1"/>
</dbReference>
<accession>A0A9W4I1W5</accession>
<dbReference type="PANTHER" id="PTHR47700">
    <property type="entry name" value="V CHITINASE, PUTATIVE (AFU_ORTHOLOGUE AFUA_6G13720)-RELATED"/>
    <property type="match status" value="1"/>
</dbReference>
<dbReference type="PROSITE" id="PS51782">
    <property type="entry name" value="LYSM"/>
    <property type="match status" value="1"/>
</dbReference>
<dbReference type="Proteomes" id="UP001153618">
    <property type="component" value="Unassembled WGS sequence"/>
</dbReference>
<keyword evidence="2" id="KW-0843">Virulence</keyword>
<feature type="chain" id="PRO_5040800972" description="LysM domain-containing protein" evidence="4">
    <location>
        <begin position="18"/>
        <end position="354"/>
    </location>
</feature>
<dbReference type="CDD" id="cd00118">
    <property type="entry name" value="LysM"/>
    <property type="match status" value="1"/>
</dbReference>
<dbReference type="SMART" id="SM00270">
    <property type="entry name" value="ChtBD1"/>
    <property type="match status" value="1"/>
</dbReference>
<dbReference type="InterPro" id="IPR057277">
    <property type="entry name" value="LysM_C"/>
</dbReference>
<keyword evidence="7" id="KW-1185">Reference proteome</keyword>
<dbReference type="InterPro" id="IPR018392">
    <property type="entry name" value="LysM"/>
</dbReference>
<keyword evidence="1" id="KW-0147">Chitin-binding</keyword>
<dbReference type="Gene3D" id="3.30.60.10">
    <property type="entry name" value="Endochitinase-like"/>
    <property type="match status" value="1"/>
</dbReference>
<dbReference type="AlphaFoldDB" id="A0A9W4I1W5"/>
<gene>
    <name evidence="6" type="ORF">POLS_LOCUS7494</name>
</gene>
<dbReference type="SUPFAM" id="SSF54106">
    <property type="entry name" value="LysM domain"/>
    <property type="match status" value="1"/>
</dbReference>
<dbReference type="EMBL" id="CAJVOS010000049">
    <property type="protein sequence ID" value="CAG8199348.1"/>
    <property type="molecule type" value="Genomic_DNA"/>
</dbReference>
<dbReference type="GO" id="GO:0008061">
    <property type="term" value="F:chitin binding"/>
    <property type="evidence" value="ECO:0007669"/>
    <property type="project" value="UniProtKB-KW"/>
</dbReference>
<dbReference type="Pfam" id="PF25139">
    <property type="entry name" value="LysM14_C"/>
    <property type="match status" value="1"/>
</dbReference>
<evidence type="ECO:0000313" key="6">
    <source>
        <dbReference type="EMBL" id="CAG8199348.1"/>
    </source>
</evidence>
<sequence length="354" mass="38886">MINTHLALSLLLAGALANPPTPVDGFCASYVIQGYDTCALIAQAHGITEADIEAFNTRTWAWLGCNQLYQGDFICLSAGEPPMPMALPNAVCGPQIPGTMRPSNWAELGSMHPCPLNQCCATWGQCGTGAEFCDTKARKPPAGVTATVSAATETAQATTLATQPDQAAVAVQPESEPKAQTKQSEPKDKPQTTSTTSKPTTTSDDGYFKNTDKPWEGNLEIDGWKEPWEVIWYSEKDCEGDYYTLSGYNDETPSGKRERCLNRKEGLNSELTETNVTCRWWTEGGLKWAPCEVGTLDKPQSWVLRNAYCTIYDAYNCDCFDHYAQSYGSEGCRNRDKFDPPKFVSFGCVHIPYD</sequence>
<evidence type="ECO:0000256" key="4">
    <source>
        <dbReference type="SAM" id="SignalP"/>
    </source>
</evidence>
<feature type="region of interest" description="Disordered" evidence="3">
    <location>
        <begin position="161"/>
        <end position="219"/>
    </location>
</feature>
<dbReference type="OrthoDB" id="73875at2759"/>
<comment type="caution">
    <text evidence="6">The sequence shown here is derived from an EMBL/GenBank/DDBJ whole genome shotgun (WGS) entry which is preliminary data.</text>
</comment>
<evidence type="ECO:0000259" key="5">
    <source>
        <dbReference type="PROSITE" id="PS51782"/>
    </source>
</evidence>
<dbReference type="SUPFAM" id="SSF57016">
    <property type="entry name" value="Plant lectins/antimicrobial peptides"/>
    <property type="match status" value="1"/>
</dbReference>
<evidence type="ECO:0000256" key="3">
    <source>
        <dbReference type="SAM" id="MobiDB-lite"/>
    </source>
</evidence>
<name>A0A9W4I1W5_PENOL</name>
<reference evidence="6" key="1">
    <citation type="submission" date="2021-07" db="EMBL/GenBank/DDBJ databases">
        <authorList>
            <person name="Branca A.L. A."/>
        </authorList>
    </citation>
    <scope>NUCLEOTIDE SEQUENCE</scope>
</reference>
<evidence type="ECO:0000313" key="7">
    <source>
        <dbReference type="Proteomes" id="UP001153618"/>
    </source>
</evidence>
<feature type="compositionally biased region" description="Basic and acidic residues" evidence="3">
    <location>
        <begin position="175"/>
        <end position="190"/>
    </location>
</feature>
<feature type="domain" description="LysM" evidence="5">
    <location>
        <begin position="28"/>
        <end position="76"/>
    </location>
</feature>
<proteinExistence type="predicted"/>
<dbReference type="InterPro" id="IPR036779">
    <property type="entry name" value="LysM_dom_sf"/>
</dbReference>
<organism evidence="6 7">
    <name type="scientific">Penicillium olsonii</name>
    <dbReference type="NCBI Taxonomy" id="99116"/>
    <lineage>
        <taxon>Eukaryota</taxon>
        <taxon>Fungi</taxon>
        <taxon>Dikarya</taxon>
        <taxon>Ascomycota</taxon>
        <taxon>Pezizomycotina</taxon>
        <taxon>Eurotiomycetes</taxon>
        <taxon>Eurotiomycetidae</taxon>
        <taxon>Eurotiales</taxon>
        <taxon>Aspergillaceae</taxon>
        <taxon>Penicillium</taxon>
    </lineage>
</organism>
<feature type="signal peptide" evidence="4">
    <location>
        <begin position="1"/>
        <end position="17"/>
    </location>
</feature>
<feature type="compositionally biased region" description="Low complexity" evidence="3">
    <location>
        <begin position="191"/>
        <end position="205"/>
    </location>
</feature>
<evidence type="ECO:0000256" key="1">
    <source>
        <dbReference type="ARBA" id="ARBA00022669"/>
    </source>
</evidence>
<dbReference type="Pfam" id="PF00187">
    <property type="entry name" value="Chitin_bind_1"/>
    <property type="match status" value="1"/>
</dbReference>